<evidence type="ECO:0000256" key="2">
    <source>
        <dbReference type="ARBA" id="ARBA00022723"/>
    </source>
</evidence>
<dbReference type="GO" id="GO:0005829">
    <property type="term" value="C:cytosol"/>
    <property type="evidence" value="ECO:0007669"/>
    <property type="project" value="TreeGrafter"/>
</dbReference>
<evidence type="ECO:0000259" key="6">
    <source>
        <dbReference type="Pfam" id="PF00920"/>
    </source>
</evidence>
<keyword evidence="4" id="KW-0411">Iron-sulfur</keyword>
<evidence type="ECO:0000256" key="4">
    <source>
        <dbReference type="ARBA" id="ARBA00023014"/>
    </source>
</evidence>
<accession>A0A3A4P0Y6</accession>
<dbReference type="EMBL" id="QZKU01000041">
    <property type="protein sequence ID" value="RJP24076.1"/>
    <property type="molecule type" value="Genomic_DNA"/>
</dbReference>
<proteinExistence type="inferred from homology"/>
<dbReference type="PANTHER" id="PTHR43661:SF3">
    <property type="entry name" value="D-XYLONATE DEHYDRATASE YAGF-RELATED"/>
    <property type="match status" value="1"/>
</dbReference>
<dbReference type="Pfam" id="PF00920">
    <property type="entry name" value="ILVD_EDD_N"/>
    <property type="match status" value="1"/>
</dbReference>
<dbReference type="SUPFAM" id="SSF52016">
    <property type="entry name" value="LeuD/IlvD-like"/>
    <property type="match status" value="1"/>
</dbReference>
<reference evidence="8 9" key="1">
    <citation type="journal article" date="2017" name="ISME J.">
        <title>Energy and carbon metabolisms in a deep terrestrial subsurface fluid microbial community.</title>
        <authorList>
            <person name="Momper L."/>
            <person name="Jungbluth S.P."/>
            <person name="Lee M.D."/>
            <person name="Amend J.P."/>
        </authorList>
    </citation>
    <scope>NUCLEOTIDE SEQUENCE [LARGE SCALE GENOMIC DNA]</scope>
    <source>
        <strain evidence="8">SURF_5</strain>
    </source>
</reference>
<evidence type="ECO:0000259" key="7">
    <source>
        <dbReference type="Pfam" id="PF24877"/>
    </source>
</evidence>
<dbReference type="InterPro" id="IPR000581">
    <property type="entry name" value="ILV_EDD_N"/>
</dbReference>
<dbReference type="PANTHER" id="PTHR43661">
    <property type="entry name" value="D-XYLONATE DEHYDRATASE"/>
    <property type="match status" value="1"/>
</dbReference>
<comment type="similarity">
    <text evidence="1">Belongs to the IlvD/Edd family.</text>
</comment>
<evidence type="ECO:0000313" key="8">
    <source>
        <dbReference type="EMBL" id="RJP24076.1"/>
    </source>
</evidence>
<feature type="domain" description="Dihydroxy-acid/6-phosphogluconate dehydratase C-terminal" evidence="7">
    <location>
        <begin position="356"/>
        <end position="545"/>
    </location>
</feature>
<dbReference type="InterPro" id="IPR056740">
    <property type="entry name" value="ILV_EDD_C"/>
</dbReference>
<dbReference type="InterPro" id="IPR042096">
    <property type="entry name" value="Dihydro-acid_dehy_C"/>
</dbReference>
<dbReference type="InterPro" id="IPR020558">
    <property type="entry name" value="DiOHA_6PGluconate_deHydtase_CS"/>
</dbReference>
<keyword evidence="3" id="KW-0408">Iron</keyword>
<comment type="caution">
    <text evidence="8">The sequence shown here is derived from an EMBL/GenBank/DDBJ whole genome shotgun (WGS) entry which is preliminary data.</text>
</comment>
<dbReference type="InterPro" id="IPR037237">
    <property type="entry name" value="IlvD/EDD_N"/>
</dbReference>
<dbReference type="PROSITE" id="PS00886">
    <property type="entry name" value="ILVD_EDD_1"/>
    <property type="match status" value="1"/>
</dbReference>
<dbReference type="GO" id="GO:0051536">
    <property type="term" value="F:iron-sulfur cluster binding"/>
    <property type="evidence" value="ECO:0007669"/>
    <property type="project" value="UniProtKB-KW"/>
</dbReference>
<keyword evidence="5" id="KW-0456">Lyase</keyword>
<dbReference type="FunFam" id="3.50.30.80:FF:000001">
    <property type="entry name" value="Dihydroxy-acid dehydratase"/>
    <property type="match status" value="1"/>
</dbReference>
<name>A0A3A4P0Y6_ABYX5</name>
<keyword evidence="2" id="KW-0479">Metal-binding</keyword>
<organism evidence="8 9">
    <name type="scientific">Abyssobacteria bacterium (strain SURF_5)</name>
    <dbReference type="NCBI Taxonomy" id="2093360"/>
    <lineage>
        <taxon>Bacteria</taxon>
        <taxon>Pseudomonadati</taxon>
        <taxon>Candidatus Hydrogenedentota</taxon>
        <taxon>Candidatus Abyssobacteria</taxon>
    </lineage>
</organism>
<dbReference type="Gene3D" id="3.50.30.80">
    <property type="entry name" value="IlvD/EDD C-terminal domain-like"/>
    <property type="match status" value="1"/>
</dbReference>
<dbReference type="Proteomes" id="UP000265882">
    <property type="component" value="Unassembled WGS sequence"/>
</dbReference>
<dbReference type="PROSITE" id="PS00887">
    <property type="entry name" value="ILVD_EDD_2"/>
    <property type="match status" value="1"/>
</dbReference>
<feature type="domain" description="Dihydroxy-acid/6-phosphogluconate dehydratase N-terminal" evidence="6">
    <location>
        <begin position="40"/>
        <end position="344"/>
    </location>
</feature>
<evidence type="ECO:0000256" key="1">
    <source>
        <dbReference type="ARBA" id="ARBA00006486"/>
    </source>
</evidence>
<dbReference type="GO" id="GO:0046872">
    <property type="term" value="F:metal ion binding"/>
    <property type="evidence" value="ECO:0007669"/>
    <property type="project" value="UniProtKB-KW"/>
</dbReference>
<dbReference type="Pfam" id="PF24877">
    <property type="entry name" value="ILV_EDD_C"/>
    <property type="match status" value="1"/>
</dbReference>
<dbReference type="AlphaFoldDB" id="A0A3A4P0Y6"/>
<dbReference type="SUPFAM" id="SSF143975">
    <property type="entry name" value="IlvD/EDD N-terminal domain-like"/>
    <property type="match status" value="1"/>
</dbReference>
<gene>
    <name evidence="8" type="ORF">C4520_04875</name>
</gene>
<evidence type="ECO:0000256" key="3">
    <source>
        <dbReference type="ARBA" id="ARBA00023004"/>
    </source>
</evidence>
<protein>
    <submittedName>
        <fullName evidence="8">Dihydroxy-acid dehydratase</fullName>
    </submittedName>
</protein>
<evidence type="ECO:0000256" key="5">
    <source>
        <dbReference type="ARBA" id="ARBA00023239"/>
    </source>
</evidence>
<evidence type="ECO:0000313" key="9">
    <source>
        <dbReference type="Proteomes" id="UP000265882"/>
    </source>
</evidence>
<sequence length="549" mass="58030">MSDKPNSEKLFKDTLGAPMSLGRLSVMKGLGIDPNSLMTKPFIAVANSFTEINPGHIHLREIAQAVREGVIAAGGIPFEFNVPAPCDAVAEGNDGMRHILPQRDLIADSVETFVRSQLFDGVVLVSGCDKINPGMLMAAARLDLPAIFVPGGPAMMNIRFVKPGGSIDHKDHEDIFSKLQAVTCGTCGACEIMGTANTFQLLSEALGMALSGAAAIPAVAMEKRVKARASGERIVEMVREGLTTGRILTRKAIENAIMVDLAIGGSTNSTLHLPALAAQLGIEIDIDLFNKFATKIPTLLRIAPNGPHGVVDLYRAGGVAAVMKRLREDLHLDCATVGGKTIGEIIDEAQVLDDTVVYSKDAPVLPEGGTVALKGNLAPDGAVIKQSAVIPSMRTFEGKARVFNSEEDALHALQSGEIGPGTVIVIRYEGPKGGPGMPEMLSVTATITLMRLERVALVTDGRFSGATDGPCVGHVTPEAYLGGPLALLEDGDLIKIDIPNRSLSVALSPEELAQRSSAWVRHERPVASHYLKMYRKLVGPASKGAVLQA</sequence>
<dbReference type="GO" id="GO:0016836">
    <property type="term" value="F:hydro-lyase activity"/>
    <property type="evidence" value="ECO:0007669"/>
    <property type="project" value="UniProtKB-ARBA"/>
</dbReference>